<dbReference type="STRING" id="123899.SAMEA3906487_01330"/>
<keyword evidence="3" id="KW-0328">Glycosyltransferase</keyword>
<name>A0A157SDN4_9BORD</name>
<dbReference type="Gene3D" id="3.40.50.2000">
    <property type="entry name" value="Glycogen Phosphorylase B"/>
    <property type="match status" value="2"/>
</dbReference>
<dbReference type="InterPro" id="IPR028098">
    <property type="entry name" value="Glyco_trans_4-like_N"/>
</dbReference>
<feature type="domain" description="Glycosyltransferase subfamily 4-like N-terminal" evidence="2">
    <location>
        <begin position="33"/>
        <end position="209"/>
    </location>
</feature>
<accession>A0A157SDN4</accession>
<evidence type="ECO:0000313" key="3">
    <source>
        <dbReference type="EMBL" id="SAI68568.1"/>
    </source>
</evidence>
<dbReference type="CDD" id="cd03794">
    <property type="entry name" value="GT4_WbuB-like"/>
    <property type="match status" value="1"/>
</dbReference>
<evidence type="ECO:0000313" key="4">
    <source>
        <dbReference type="Proteomes" id="UP000076825"/>
    </source>
</evidence>
<evidence type="ECO:0000259" key="1">
    <source>
        <dbReference type="Pfam" id="PF00534"/>
    </source>
</evidence>
<dbReference type="KEGG" id="btrm:SAMEA390648701330"/>
<sequence length="424" mass="45698">MALTTDAPRLIRNIWYVHPYAGGPGVGRYSRPYYLSRQWQQQGVRATIITAAFHHLLDEPQQAGHRRIGGVDYAFLPAHAYQGNGLGRLRNMFGFSARLYTQAGALRERYGTPDLIIGSSPHPYAFPAVQAVARRFGAQSVFEVRDLWPLSLVELAGVSPGHPLVRLTGAIERHAYRRADYVVSLLPCTRDYMEAAGLPPAHWRYIPNGVHTDESADAGAGAGEACVQLALRWRAEGRAVVVYAGALGKPNHVDSLVKAIARLKAEGQNHIAAIIVGRGELQDSLRAEIEAGGLSDQVALFGQIPKAAVHTLLASASVGYISLRPEPLFRFGVSPNKLFDYMLAGLPVLFAVQAGNDPVGEAGCGVSVNPGDPAAIADGLKQLCLQDEAARQAMGQRGRDYVLARHSYEALAQAYLNLATEPAA</sequence>
<dbReference type="GO" id="GO:0016757">
    <property type="term" value="F:glycosyltransferase activity"/>
    <property type="evidence" value="ECO:0007669"/>
    <property type="project" value="UniProtKB-KW"/>
</dbReference>
<dbReference type="PANTHER" id="PTHR12526">
    <property type="entry name" value="GLYCOSYLTRANSFERASE"/>
    <property type="match status" value="1"/>
</dbReference>
<dbReference type="EC" id="2.4.-.-" evidence="3"/>
<dbReference type="EMBL" id="LT546645">
    <property type="protein sequence ID" value="SAI68568.1"/>
    <property type="molecule type" value="Genomic_DNA"/>
</dbReference>
<evidence type="ECO:0000259" key="2">
    <source>
        <dbReference type="Pfam" id="PF13579"/>
    </source>
</evidence>
<protein>
    <submittedName>
        <fullName evidence="3">Lipopolysaccharides biosynthesis glycosyltransferase</fullName>
        <ecNumber evidence="3">2.4.-.-</ecNumber>
    </submittedName>
</protein>
<proteinExistence type="predicted"/>
<dbReference type="Pfam" id="PF13579">
    <property type="entry name" value="Glyco_trans_4_4"/>
    <property type="match status" value="1"/>
</dbReference>
<dbReference type="PANTHER" id="PTHR12526:SF622">
    <property type="entry name" value="GLYCOSYLTRANSFERASE (GROUP I)"/>
    <property type="match status" value="1"/>
</dbReference>
<gene>
    <name evidence="3" type="primary">wlbE</name>
    <name evidence="3" type="ORF">SAMEA3906487_01330</name>
</gene>
<dbReference type="Proteomes" id="UP000076825">
    <property type="component" value="Chromosome 1"/>
</dbReference>
<dbReference type="Pfam" id="PF00534">
    <property type="entry name" value="Glycos_transf_1"/>
    <property type="match status" value="1"/>
</dbReference>
<dbReference type="OrthoDB" id="9787293at2"/>
<dbReference type="eggNOG" id="COG0438">
    <property type="taxonomic scope" value="Bacteria"/>
</dbReference>
<dbReference type="PATRIC" id="fig|123899.6.peg.1306"/>
<dbReference type="InterPro" id="IPR001296">
    <property type="entry name" value="Glyco_trans_1"/>
</dbReference>
<dbReference type="AlphaFoldDB" id="A0A157SDN4"/>
<keyword evidence="4" id="KW-1185">Reference proteome</keyword>
<reference evidence="3 4" key="1">
    <citation type="submission" date="2016-04" db="EMBL/GenBank/DDBJ databases">
        <authorList>
            <consortium name="Pathogen Informatics"/>
        </authorList>
    </citation>
    <scope>NUCLEOTIDE SEQUENCE [LARGE SCALE GENOMIC DNA]</scope>
    <source>
        <strain evidence="3 4">H044680328</strain>
    </source>
</reference>
<organism evidence="3 4">
    <name type="scientific">Bordetella trematum</name>
    <dbReference type="NCBI Taxonomy" id="123899"/>
    <lineage>
        <taxon>Bacteria</taxon>
        <taxon>Pseudomonadati</taxon>
        <taxon>Pseudomonadota</taxon>
        <taxon>Betaproteobacteria</taxon>
        <taxon>Burkholderiales</taxon>
        <taxon>Alcaligenaceae</taxon>
        <taxon>Bordetella</taxon>
    </lineage>
</organism>
<feature type="domain" description="Glycosyl transferase family 1" evidence="1">
    <location>
        <begin position="236"/>
        <end position="399"/>
    </location>
</feature>
<keyword evidence="3" id="KW-0808">Transferase</keyword>
<dbReference type="SUPFAM" id="SSF53756">
    <property type="entry name" value="UDP-Glycosyltransferase/glycogen phosphorylase"/>
    <property type="match status" value="1"/>
</dbReference>